<evidence type="ECO:0000256" key="6">
    <source>
        <dbReference type="ARBA" id="ARBA00022737"/>
    </source>
</evidence>
<evidence type="ECO:0000256" key="4">
    <source>
        <dbReference type="ARBA" id="ARBA00022692"/>
    </source>
</evidence>
<dbReference type="OrthoDB" id="1421090at2759"/>
<evidence type="ECO:0000256" key="11">
    <source>
        <dbReference type="ARBA" id="ARBA00023180"/>
    </source>
</evidence>
<dbReference type="SUPFAM" id="SSF52200">
    <property type="entry name" value="Toll/Interleukin receptor TIR domain"/>
    <property type="match status" value="1"/>
</dbReference>
<evidence type="ECO:0000313" key="15">
    <source>
        <dbReference type="EMBL" id="AOF79111.1"/>
    </source>
</evidence>
<dbReference type="PANTHER" id="PTHR24365">
    <property type="entry name" value="TOLL-LIKE RECEPTOR"/>
    <property type="match status" value="1"/>
</dbReference>
<dbReference type="EMBL" id="KX424934">
    <property type="protein sequence ID" value="AOF79111.1"/>
    <property type="molecule type" value="mRNA"/>
</dbReference>
<evidence type="ECO:0000259" key="14">
    <source>
        <dbReference type="PROSITE" id="PS50104"/>
    </source>
</evidence>
<evidence type="ECO:0000256" key="10">
    <source>
        <dbReference type="ARBA" id="ARBA00023170"/>
    </source>
</evidence>
<keyword evidence="9 12" id="KW-0472">Membrane</keyword>
<dbReference type="PANTHER" id="PTHR24365:SF541">
    <property type="entry name" value="PROTEIN TOLL-RELATED"/>
    <property type="match status" value="1"/>
</dbReference>
<dbReference type="PROSITE" id="PS51450">
    <property type="entry name" value="LRR"/>
    <property type="match status" value="3"/>
</dbReference>
<feature type="signal peptide" evidence="13">
    <location>
        <begin position="1"/>
        <end position="23"/>
    </location>
</feature>
<dbReference type="Pfam" id="PF13516">
    <property type="entry name" value="LRR_6"/>
    <property type="match status" value="1"/>
</dbReference>
<feature type="transmembrane region" description="Helical" evidence="12">
    <location>
        <begin position="796"/>
        <end position="819"/>
    </location>
</feature>
<dbReference type="AlphaFoldDB" id="A0A1P8C415"/>
<dbReference type="Gene3D" id="3.80.10.10">
    <property type="entry name" value="Ribonuclease Inhibitor"/>
    <property type="match status" value="4"/>
</dbReference>
<dbReference type="InterPro" id="IPR003591">
    <property type="entry name" value="Leu-rich_rpt_typical-subtyp"/>
</dbReference>
<comment type="subcellular location">
    <subcellularLocation>
        <location evidence="1">Membrane</location>
        <topology evidence="1">Single-pass type I membrane protein</topology>
    </subcellularLocation>
</comment>
<dbReference type="InterPro" id="IPR001611">
    <property type="entry name" value="Leu-rich_rpt"/>
</dbReference>
<evidence type="ECO:0000256" key="7">
    <source>
        <dbReference type="ARBA" id="ARBA00022989"/>
    </source>
</evidence>
<keyword evidence="8" id="KW-0520">NAD</keyword>
<sequence>MKPLWILLPCFLVVSSIVTGVWGFSSCGKCVRGVNQLICPDLMSRERFEVTISDYNGTRENVFHMKCQHKAKSVNFSLINDCSFPNVEYVIFERCPKPNVTFAEVFRSSGIEPEKVLTFSFVSVFTGDPGDDLEEWHFQGLSNLTSLKLRGNNFQTLPPNILNYTPKLTYFQLSFNNIGSLPESFFQNTTQLKTLHLYKNKFTHLPEGLFQNLNKLANISLWSNDIEQIGPKLFYNLPSLWSLELTSNKISNLDSGVFSSLTNAGKILLDSNMIENLPEDLFWNCTNLEFIHMSNNRLTSIPSELFKETKKVYSIEFNNNMVSSLPGNLFKGLERVGKIKMKRNALKTLPAGLFSDLSKLEVLDLQSNIIEELPPGFFDNQRIMDMLILKNNSLAELPEGIFRNCAGLQELYLSHNKLSTLQSSWFPAPVTTLRELDLGSNNISFSSFANGQEISVEKNFPLLSQVSLKEISLENNRITAVPQAFSISFVNLTILNLSGNDIEFVDASDLLFKSDEVVLHLEKNKIKTVNLQHINNIAAYKIIKLFIGENPLVCDCNLYWFVRIFQGKHLDGEVPQLEIRDFKEKRRDSKEQTCSYTDDDTVAEKLKWVRSEILTCRLQECPESCKCFTRTHDSMYIVDCAYQKLRNVPQIIRLEEQNLQNYSLTLNLRNNSISNLDQLQDPEYHNLVNLTIPNNSLFSLNESTLPSSLRVLDIRGNNFTYFEESVIDYFNKTDIILSLGENPWVCDCELIDLQSFLRVQEMKVLDFHNIRCINFNETLVDVTEADLCPILLPPKVIIASTVISMFLILSGVLATVSFWKYKQEIKVWLFTHRLCLWAVVNEEYDNNKKYDAFISYSDKDEEFVNTVLVPGLESGDPKYKVCLHYRDWLPGAYIQQQINQSVEASRRTIVVLSSNFIENVWGHLEFKTAHCQALKDRHNRIIVIVLGEVPPENELDEELKLYLSTRTYLQFGDPKFWEKLRYAMPHPYDLIYKKQRKRRDTDKLELVKSDSKESK</sequence>
<evidence type="ECO:0000256" key="3">
    <source>
        <dbReference type="ARBA" id="ARBA00022614"/>
    </source>
</evidence>
<name>A0A1P8C415_PENJP</name>
<dbReference type="PROSITE" id="PS51257">
    <property type="entry name" value="PROKAR_LIPOPROTEIN"/>
    <property type="match status" value="1"/>
</dbReference>
<dbReference type="InterPro" id="IPR000483">
    <property type="entry name" value="Cys-rich_flank_reg_C"/>
</dbReference>
<proteinExistence type="evidence at transcript level"/>
<dbReference type="GO" id="GO:0007165">
    <property type="term" value="P:signal transduction"/>
    <property type="evidence" value="ECO:0007669"/>
    <property type="project" value="InterPro"/>
</dbReference>
<keyword evidence="5 13" id="KW-0732">Signal</keyword>
<dbReference type="SMART" id="SM00082">
    <property type="entry name" value="LRRCT"/>
    <property type="match status" value="2"/>
</dbReference>
<keyword evidence="3" id="KW-0433">Leucine-rich repeat</keyword>
<dbReference type="SMART" id="SM00364">
    <property type="entry name" value="LRR_BAC"/>
    <property type="match status" value="8"/>
</dbReference>
<dbReference type="PROSITE" id="PS50104">
    <property type="entry name" value="TIR"/>
    <property type="match status" value="1"/>
</dbReference>
<dbReference type="FunFam" id="3.80.10.10:FF:001164">
    <property type="entry name" value="GH01279p"/>
    <property type="match status" value="1"/>
</dbReference>
<keyword evidence="4 12" id="KW-0812">Transmembrane</keyword>
<dbReference type="Pfam" id="PF13306">
    <property type="entry name" value="LRR_5"/>
    <property type="match status" value="1"/>
</dbReference>
<evidence type="ECO:0000256" key="9">
    <source>
        <dbReference type="ARBA" id="ARBA00023136"/>
    </source>
</evidence>
<dbReference type="InterPro" id="IPR035897">
    <property type="entry name" value="Toll_tir_struct_dom_sf"/>
</dbReference>
<dbReference type="PRINTS" id="PR01537">
    <property type="entry name" value="INTRLKN1R1F"/>
</dbReference>
<accession>A0A1P8C415</accession>
<dbReference type="SMART" id="SM00369">
    <property type="entry name" value="LRR_TYP"/>
    <property type="match status" value="14"/>
</dbReference>
<dbReference type="GO" id="GO:0005886">
    <property type="term" value="C:plasma membrane"/>
    <property type="evidence" value="ECO:0007669"/>
    <property type="project" value="TreeGrafter"/>
</dbReference>
<dbReference type="SUPFAM" id="SSF52058">
    <property type="entry name" value="L domain-like"/>
    <property type="match status" value="3"/>
</dbReference>
<dbReference type="Gene3D" id="3.40.50.10140">
    <property type="entry name" value="Toll/interleukin-1 receptor homology (TIR) domain"/>
    <property type="match status" value="1"/>
</dbReference>
<feature type="domain" description="TIR" evidence="14">
    <location>
        <begin position="848"/>
        <end position="984"/>
    </location>
</feature>
<reference evidence="15" key="1">
    <citation type="journal article" date="2017" name="J. Virol.">
        <title>Two white spot syndrome virus miRNAs target Dorsal to promote virus infection in shrimp Marsupenaeus japonicus.</title>
        <authorList>
            <person name="Ren Q."/>
            <person name="Huang X."/>
            <person name="Cui Y."/>
            <person name="Wang W."/>
            <person name="Zhang X."/>
        </authorList>
    </citation>
    <scope>NUCLEOTIDE SEQUENCE</scope>
</reference>
<evidence type="ECO:0000256" key="12">
    <source>
        <dbReference type="SAM" id="Phobius"/>
    </source>
</evidence>
<evidence type="ECO:0000256" key="2">
    <source>
        <dbReference type="ARBA" id="ARBA00009634"/>
    </source>
</evidence>
<evidence type="ECO:0000256" key="13">
    <source>
        <dbReference type="SAM" id="SignalP"/>
    </source>
</evidence>
<keyword evidence="10" id="KW-0675">Receptor</keyword>
<dbReference type="InterPro" id="IPR026906">
    <property type="entry name" value="LRR_5"/>
</dbReference>
<dbReference type="SMART" id="SM00255">
    <property type="entry name" value="TIR"/>
    <property type="match status" value="1"/>
</dbReference>
<dbReference type="FunFam" id="3.40.50.10140:FF:000021">
    <property type="entry name" value="Toll receptor 13"/>
    <property type="match status" value="1"/>
</dbReference>
<comment type="similarity">
    <text evidence="2">Belongs to the Toll-like receptor family.</text>
</comment>
<dbReference type="Pfam" id="PF13855">
    <property type="entry name" value="LRR_8"/>
    <property type="match status" value="1"/>
</dbReference>
<keyword evidence="7 12" id="KW-1133">Transmembrane helix</keyword>
<dbReference type="Pfam" id="PF12799">
    <property type="entry name" value="LRR_4"/>
    <property type="match status" value="1"/>
</dbReference>
<feature type="chain" id="PRO_5010347800" evidence="13">
    <location>
        <begin position="24"/>
        <end position="1015"/>
    </location>
</feature>
<dbReference type="Pfam" id="PF13676">
    <property type="entry name" value="TIR_2"/>
    <property type="match status" value="1"/>
</dbReference>
<keyword evidence="11" id="KW-0325">Glycoprotein</keyword>
<organism evidence="15">
    <name type="scientific">Penaeus japonicus</name>
    <name type="common">Kuruma prawn</name>
    <name type="synonym">Marsupenaeus japonicus</name>
    <dbReference type="NCBI Taxonomy" id="27405"/>
    <lineage>
        <taxon>Eukaryota</taxon>
        <taxon>Metazoa</taxon>
        <taxon>Ecdysozoa</taxon>
        <taxon>Arthropoda</taxon>
        <taxon>Crustacea</taxon>
        <taxon>Multicrustacea</taxon>
        <taxon>Malacostraca</taxon>
        <taxon>Eumalacostraca</taxon>
        <taxon>Eucarida</taxon>
        <taxon>Decapoda</taxon>
        <taxon>Dendrobranchiata</taxon>
        <taxon>Penaeoidea</taxon>
        <taxon>Penaeidae</taxon>
        <taxon>Penaeus</taxon>
    </lineage>
</organism>
<dbReference type="InterPro" id="IPR025875">
    <property type="entry name" value="Leu-rich_rpt_4"/>
</dbReference>
<evidence type="ECO:0000256" key="5">
    <source>
        <dbReference type="ARBA" id="ARBA00022729"/>
    </source>
</evidence>
<dbReference type="InterPro" id="IPR000157">
    <property type="entry name" value="TIR_dom"/>
</dbReference>
<dbReference type="InterPro" id="IPR032675">
    <property type="entry name" value="LRR_dom_sf"/>
</dbReference>
<keyword evidence="6" id="KW-0677">Repeat</keyword>
<evidence type="ECO:0000256" key="1">
    <source>
        <dbReference type="ARBA" id="ARBA00004479"/>
    </source>
</evidence>
<evidence type="ECO:0000256" key="8">
    <source>
        <dbReference type="ARBA" id="ARBA00023027"/>
    </source>
</evidence>
<protein>
    <submittedName>
        <fullName evidence="15">Toll-2</fullName>
    </submittedName>
</protein>
<dbReference type="GO" id="GO:0038023">
    <property type="term" value="F:signaling receptor activity"/>
    <property type="evidence" value="ECO:0007669"/>
    <property type="project" value="TreeGrafter"/>
</dbReference>